<feature type="transmembrane region" description="Helical" evidence="2">
    <location>
        <begin position="83"/>
        <end position="101"/>
    </location>
</feature>
<evidence type="ECO:0008006" key="5">
    <source>
        <dbReference type="Google" id="ProtNLM"/>
    </source>
</evidence>
<evidence type="ECO:0000256" key="1">
    <source>
        <dbReference type="SAM" id="Coils"/>
    </source>
</evidence>
<sequence>MPIIHDKTPPPHGYDPSEDFTKEQLHRYTEKANEAERKQELQHELNMLEEKRLKRLSLLRRAKLIALRRARRARNPASPLKRFLLWFSVFCLLCIGFVYMLKP</sequence>
<keyword evidence="1" id="KW-0175">Coiled coil</keyword>
<protein>
    <recommendedName>
        <fullName evidence="5">Transmembrane protein</fullName>
    </recommendedName>
</protein>
<organism evidence="3 4">
    <name type="scientific">Vibrio tritonius</name>
    <dbReference type="NCBI Taxonomy" id="1435069"/>
    <lineage>
        <taxon>Bacteria</taxon>
        <taxon>Pseudomonadati</taxon>
        <taxon>Pseudomonadota</taxon>
        <taxon>Gammaproteobacteria</taxon>
        <taxon>Vibrionales</taxon>
        <taxon>Vibrionaceae</taxon>
        <taxon>Vibrio</taxon>
    </lineage>
</organism>
<keyword evidence="2" id="KW-0472">Membrane</keyword>
<name>A0ABS7YJ03_9VIBR</name>
<comment type="caution">
    <text evidence="3">The sequence shown here is derived from an EMBL/GenBank/DDBJ whole genome shotgun (WGS) entry which is preliminary data.</text>
</comment>
<proteinExistence type="predicted"/>
<feature type="coiled-coil region" evidence="1">
    <location>
        <begin position="18"/>
        <end position="51"/>
    </location>
</feature>
<evidence type="ECO:0000256" key="2">
    <source>
        <dbReference type="SAM" id="Phobius"/>
    </source>
</evidence>
<evidence type="ECO:0000313" key="3">
    <source>
        <dbReference type="EMBL" id="MCA2014947.1"/>
    </source>
</evidence>
<keyword evidence="2" id="KW-1133">Transmembrane helix</keyword>
<dbReference type="Proteomes" id="UP001199044">
    <property type="component" value="Unassembled WGS sequence"/>
</dbReference>
<keyword evidence="4" id="KW-1185">Reference proteome</keyword>
<evidence type="ECO:0000313" key="4">
    <source>
        <dbReference type="Proteomes" id="UP001199044"/>
    </source>
</evidence>
<dbReference type="EMBL" id="JAIWIU010000012">
    <property type="protein sequence ID" value="MCA2014947.1"/>
    <property type="molecule type" value="Genomic_DNA"/>
</dbReference>
<dbReference type="RefSeq" id="WP_156430630.1">
    <property type="nucleotide sequence ID" value="NZ_AP014636.1"/>
</dbReference>
<keyword evidence="2" id="KW-0812">Transmembrane</keyword>
<accession>A0ABS7YJ03</accession>
<reference evidence="4" key="1">
    <citation type="submission" date="2023-07" db="EMBL/GenBank/DDBJ databases">
        <title>Molecular identification of indigenous halophilic bacteria isolated from red sea cost, biodegradation of synthetic dyes and assessment of degraded metabolite toxicity.</title>
        <authorList>
            <person name="Chaieb K."/>
            <person name="Altayb H.N."/>
        </authorList>
    </citation>
    <scope>NUCLEOTIDE SEQUENCE [LARGE SCALE GENOMIC DNA]</scope>
    <source>
        <strain evidence="4">K20</strain>
    </source>
</reference>
<gene>
    <name evidence="3" type="ORF">LDJ79_02420</name>
</gene>